<dbReference type="InterPro" id="IPR000719">
    <property type="entry name" value="Prot_kinase_dom"/>
</dbReference>
<feature type="domain" description="Protein kinase" evidence="2">
    <location>
        <begin position="1"/>
        <end position="273"/>
    </location>
</feature>
<comment type="caution">
    <text evidence="3">The sequence shown here is derived from an EMBL/GenBank/DDBJ whole genome shotgun (WGS) entry which is preliminary data.</text>
</comment>
<dbReference type="PANTHER" id="PTHR12984:SF6">
    <property type="entry name" value="SCY1-LIKE PROTEIN 2"/>
    <property type="match status" value="1"/>
</dbReference>
<feature type="compositionally biased region" description="Polar residues" evidence="1">
    <location>
        <begin position="615"/>
        <end position="664"/>
    </location>
</feature>
<dbReference type="InterPro" id="IPR011009">
    <property type="entry name" value="Kinase-like_dom_sf"/>
</dbReference>
<feature type="region of interest" description="Disordered" evidence="1">
    <location>
        <begin position="566"/>
        <end position="708"/>
    </location>
</feature>
<dbReference type="SMART" id="SM00220">
    <property type="entry name" value="S_TKc"/>
    <property type="match status" value="1"/>
</dbReference>
<protein>
    <recommendedName>
        <fullName evidence="2">Protein kinase domain-containing protein</fullName>
    </recommendedName>
</protein>
<evidence type="ECO:0000313" key="4">
    <source>
        <dbReference type="Proteomes" id="UP001470230"/>
    </source>
</evidence>
<feature type="compositionally biased region" description="Low complexity" evidence="1">
    <location>
        <begin position="689"/>
        <end position="708"/>
    </location>
</feature>
<dbReference type="SUPFAM" id="SSF56112">
    <property type="entry name" value="Protein kinase-like (PK-like)"/>
    <property type="match status" value="1"/>
</dbReference>
<evidence type="ECO:0000259" key="2">
    <source>
        <dbReference type="PROSITE" id="PS50011"/>
    </source>
</evidence>
<evidence type="ECO:0000256" key="1">
    <source>
        <dbReference type="SAM" id="MobiDB-lite"/>
    </source>
</evidence>
<dbReference type="InterPro" id="IPR011989">
    <property type="entry name" value="ARM-like"/>
</dbReference>
<dbReference type="SUPFAM" id="SSF48371">
    <property type="entry name" value="ARM repeat"/>
    <property type="match status" value="1"/>
</dbReference>
<dbReference type="Pfam" id="PF00069">
    <property type="entry name" value="Pkinase"/>
    <property type="match status" value="1"/>
</dbReference>
<dbReference type="InterPro" id="IPR051177">
    <property type="entry name" value="CIK-Related_Protein"/>
</dbReference>
<accession>A0ABR2K9D3</accession>
<proteinExistence type="predicted"/>
<keyword evidence="4" id="KW-1185">Reference proteome</keyword>
<organism evidence="3 4">
    <name type="scientific">Tritrichomonas musculus</name>
    <dbReference type="NCBI Taxonomy" id="1915356"/>
    <lineage>
        <taxon>Eukaryota</taxon>
        <taxon>Metamonada</taxon>
        <taxon>Parabasalia</taxon>
        <taxon>Tritrichomonadida</taxon>
        <taxon>Tritrichomonadidae</taxon>
        <taxon>Tritrichomonas</taxon>
    </lineage>
</organism>
<gene>
    <name evidence="3" type="ORF">M9Y10_038792</name>
</gene>
<dbReference type="Gene3D" id="1.25.10.10">
    <property type="entry name" value="Leucine-rich Repeat Variant"/>
    <property type="match status" value="1"/>
</dbReference>
<feature type="compositionally biased region" description="Polar residues" evidence="1">
    <location>
        <begin position="584"/>
        <end position="603"/>
    </location>
</feature>
<sequence>MGPGISSNYDKVTYIFSSGCWKVHSAISRINNQRVCLWKIDSQLLSELIPDPSLQNPCLQGYLNGLKIVQKVIHPRILKILQIQDSVSNLAFSSEPVSSCLTTLIGSMDVTDCSYISYQILDGLSFIHNGAKMLHMGLTPSAIYLNETLGVKIFNFDWSIQMSSQGQTQMPFPLFKIDPTMPDINYTAPEVVINKEGYPQSDVFSFCCILYEMLTSSKLRKIKYMNEFDSTVDPSIYALKVSEQFSIIMGQCFNASPLQRPSVENLISQEPFQTIPIKVLRYLDLIIAKDPKDKFGFFKGLATAIHNFSPMMTKAKILPILIAECKSDPRFAPVLLGTIFSVSEKFSVSEFTEEVFKKISFLTAVKDPPHISIALLQSIPLILAKTEKSLHNDCVYPIIFQAIQSDNEQVQKECLKRLPEIVKSINETSVRTVLIPKLVDLANSTTDDQITSQTFKSIAACMSVADNDAFLREQFPRVFKSWKKHSGSPSVSEAMYEIIASLKKASNKNIMARAVQVAATVAASPNCELYVQKRICAWMANAITMYKSASSLDRPIDKPTDAELEALKPKPVQTAPPTPPRQPISNPNQRSQTNQMNSNNSLDASFASDIKMTSPLASPSQSNSFNLNSTPSFNSNFNMTNQSQQSNLSNDFNSFSPFGSPTTYQNQNQQNQSPQRIPRTVNGGLTLGPSQPQQQNKSSNNDDLLNLF</sequence>
<dbReference type="Proteomes" id="UP001470230">
    <property type="component" value="Unassembled WGS sequence"/>
</dbReference>
<name>A0ABR2K9D3_9EUKA</name>
<dbReference type="PANTHER" id="PTHR12984">
    <property type="entry name" value="SCY1-RELATED S/T PROTEIN KINASE-LIKE"/>
    <property type="match status" value="1"/>
</dbReference>
<dbReference type="EMBL" id="JAPFFF010000006">
    <property type="protein sequence ID" value="KAK8887738.1"/>
    <property type="molecule type" value="Genomic_DNA"/>
</dbReference>
<reference evidence="3 4" key="1">
    <citation type="submission" date="2024-04" db="EMBL/GenBank/DDBJ databases">
        <title>Tritrichomonas musculus Genome.</title>
        <authorList>
            <person name="Alves-Ferreira E."/>
            <person name="Grigg M."/>
            <person name="Lorenzi H."/>
            <person name="Galac M."/>
        </authorList>
    </citation>
    <scope>NUCLEOTIDE SEQUENCE [LARGE SCALE GENOMIC DNA]</scope>
    <source>
        <strain evidence="3 4">EAF2021</strain>
    </source>
</reference>
<evidence type="ECO:0000313" key="3">
    <source>
        <dbReference type="EMBL" id="KAK8887738.1"/>
    </source>
</evidence>
<dbReference type="Gene3D" id="1.10.510.10">
    <property type="entry name" value="Transferase(Phosphotransferase) domain 1"/>
    <property type="match status" value="1"/>
</dbReference>
<dbReference type="PROSITE" id="PS50011">
    <property type="entry name" value="PROTEIN_KINASE_DOM"/>
    <property type="match status" value="1"/>
</dbReference>
<dbReference type="InterPro" id="IPR016024">
    <property type="entry name" value="ARM-type_fold"/>
</dbReference>